<dbReference type="CDD" id="cd07185">
    <property type="entry name" value="OmpA_C-like"/>
    <property type="match status" value="1"/>
</dbReference>
<protein>
    <recommendedName>
        <fullName evidence="13">OmpA-like domain-containing protein</fullName>
    </recommendedName>
</protein>
<keyword evidence="9" id="KW-0998">Cell outer membrane</keyword>
<dbReference type="GO" id="GO:0046930">
    <property type="term" value="C:pore complex"/>
    <property type="evidence" value="ECO:0007669"/>
    <property type="project" value="UniProtKB-KW"/>
</dbReference>
<feature type="coiled-coil region" evidence="11">
    <location>
        <begin position="251"/>
        <end position="285"/>
    </location>
</feature>
<reference evidence="14 15" key="1">
    <citation type="submission" date="2018-03" db="EMBL/GenBank/DDBJ databases">
        <authorList>
            <person name="Keele B.F."/>
        </authorList>
    </citation>
    <scope>NUCLEOTIDE SEQUENCE [LARGE SCALE GENOMIC DNA]</scope>
    <source>
        <strain evidence="14 15">YL28-9</strain>
    </source>
</reference>
<dbReference type="PRINTS" id="PR01021">
    <property type="entry name" value="OMPADOMAIN"/>
</dbReference>
<dbReference type="PROSITE" id="PS51123">
    <property type="entry name" value="OMPA_2"/>
    <property type="match status" value="1"/>
</dbReference>
<evidence type="ECO:0000256" key="4">
    <source>
        <dbReference type="ARBA" id="ARBA00022692"/>
    </source>
</evidence>
<dbReference type="InterPro" id="IPR036737">
    <property type="entry name" value="OmpA-like_sf"/>
</dbReference>
<evidence type="ECO:0000313" key="15">
    <source>
        <dbReference type="Proteomes" id="UP000240912"/>
    </source>
</evidence>
<dbReference type="EMBL" id="PYLS01000004">
    <property type="protein sequence ID" value="PST84359.1"/>
    <property type="molecule type" value="Genomic_DNA"/>
</dbReference>
<dbReference type="InterPro" id="IPR006665">
    <property type="entry name" value="OmpA-like"/>
</dbReference>
<dbReference type="AlphaFoldDB" id="A0A2T3HPK6"/>
<evidence type="ECO:0000256" key="7">
    <source>
        <dbReference type="ARBA" id="ARBA00023114"/>
    </source>
</evidence>
<dbReference type="OrthoDB" id="1522982at2"/>
<dbReference type="InterPro" id="IPR028974">
    <property type="entry name" value="TSP_type-3_rpt"/>
</dbReference>
<keyword evidence="15" id="KW-1185">Reference proteome</keyword>
<dbReference type="InterPro" id="IPR006664">
    <property type="entry name" value="OMP_bac"/>
</dbReference>
<name>A0A2T3HPK6_9SPHI</name>
<dbReference type="PANTHER" id="PTHR30329:SF21">
    <property type="entry name" value="LIPOPROTEIN YIAD-RELATED"/>
    <property type="match status" value="1"/>
</dbReference>
<evidence type="ECO:0000256" key="3">
    <source>
        <dbReference type="ARBA" id="ARBA00022452"/>
    </source>
</evidence>
<dbReference type="InterPro" id="IPR011250">
    <property type="entry name" value="OMP/PagP_B-barrel"/>
</dbReference>
<evidence type="ECO:0000256" key="12">
    <source>
        <dbReference type="SAM" id="SignalP"/>
    </source>
</evidence>
<dbReference type="Proteomes" id="UP000240912">
    <property type="component" value="Unassembled WGS sequence"/>
</dbReference>
<accession>A0A2T3HPK6</accession>
<keyword evidence="3" id="KW-1134">Transmembrane beta strand</keyword>
<dbReference type="Pfam" id="PF13505">
    <property type="entry name" value="OMP_b-brl"/>
    <property type="match status" value="1"/>
</dbReference>
<keyword evidence="4" id="KW-0812">Transmembrane</keyword>
<dbReference type="Gene3D" id="3.30.1330.60">
    <property type="entry name" value="OmpA-like domain"/>
    <property type="match status" value="1"/>
</dbReference>
<evidence type="ECO:0000256" key="9">
    <source>
        <dbReference type="ARBA" id="ARBA00023237"/>
    </source>
</evidence>
<feature type="chain" id="PRO_5015525212" description="OmpA-like domain-containing protein" evidence="12">
    <location>
        <begin position="25"/>
        <end position="442"/>
    </location>
</feature>
<dbReference type="GO" id="GO:0015288">
    <property type="term" value="F:porin activity"/>
    <property type="evidence" value="ECO:0007669"/>
    <property type="project" value="UniProtKB-KW"/>
</dbReference>
<evidence type="ECO:0000256" key="8">
    <source>
        <dbReference type="ARBA" id="ARBA00023136"/>
    </source>
</evidence>
<evidence type="ECO:0000256" key="1">
    <source>
        <dbReference type="ARBA" id="ARBA00004571"/>
    </source>
</evidence>
<keyword evidence="7" id="KW-0626">Porin</keyword>
<feature type="domain" description="OmpA-like" evidence="13">
    <location>
        <begin position="329"/>
        <end position="442"/>
    </location>
</feature>
<organism evidence="14 15">
    <name type="scientific">Pedobacter yulinensis</name>
    <dbReference type="NCBI Taxonomy" id="2126353"/>
    <lineage>
        <taxon>Bacteria</taxon>
        <taxon>Pseudomonadati</taxon>
        <taxon>Bacteroidota</taxon>
        <taxon>Sphingobacteriia</taxon>
        <taxon>Sphingobacteriales</taxon>
        <taxon>Sphingobacteriaceae</taxon>
        <taxon>Pedobacter</taxon>
    </lineage>
</organism>
<dbReference type="GO" id="GO:0009279">
    <property type="term" value="C:cell outer membrane"/>
    <property type="evidence" value="ECO:0007669"/>
    <property type="project" value="UniProtKB-SubCell"/>
</dbReference>
<feature type="signal peptide" evidence="12">
    <location>
        <begin position="1"/>
        <end position="24"/>
    </location>
</feature>
<evidence type="ECO:0000313" key="14">
    <source>
        <dbReference type="EMBL" id="PST84359.1"/>
    </source>
</evidence>
<proteinExistence type="predicted"/>
<comment type="subcellular location">
    <subcellularLocation>
        <location evidence="1">Cell outer membrane</location>
        <topology evidence="1">Multi-pass membrane protein</topology>
    </subcellularLocation>
</comment>
<dbReference type="SUPFAM" id="SSF56925">
    <property type="entry name" value="OMPA-like"/>
    <property type="match status" value="1"/>
</dbReference>
<keyword evidence="8 10" id="KW-0472">Membrane</keyword>
<gene>
    <name evidence="14" type="ORF">C7T94_06505</name>
</gene>
<dbReference type="GO" id="GO:0006811">
    <property type="term" value="P:monoatomic ion transport"/>
    <property type="evidence" value="ECO:0007669"/>
    <property type="project" value="UniProtKB-KW"/>
</dbReference>
<evidence type="ECO:0000256" key="11">
    <source>
        <dbReference type="SAM" id="Coils"/>
    </source>
</evidence>
<evidence type="ECO:0000256" key="10">
    <source>
        <dbReference type="PROSITE-ProRule" id="PRU00473"/>
    </source>
</evidence>
<evidence type="ECO:0000256" key="5">
    <source>
        <dbReference type="ARBA" id="ARBA00022729"/>
    </source>
</evidence>
<sequence>MKNSLFKCLPFAVAALFTGSAVQAQQTTAAKSSSSQFRTWSVGANVGVLSPISPLGGKNDFSNWKSDLGYGIYVKKQFTNYFSLRLDGVGGKLKGDNAEPYDSGVANTSANRAFETKLTYSGSLNAVVNMFNIDMFRKEDALQLFGSVGAGLAGYKPSVNRGSGMTEYAPGKTISELIIPVGLGAKFKVSDGVNIDLGWTINFVDGDNLDGTYMGTSNDKYNYAYAGLEFALGQGKQLAFHNPVAATYDEAVQAKQTAAAMKAELDAQKSDNARLRAELADAFKDTDGDGVADKLDKCPGTPANTVVDGSGCPLKVPAPVEKVVITEADRKVVADAIKNLEFDFNKATIRAKSYPTLNRVAALLIEKNFSLKLAGHTDNKGSDSYNLKLSKDRAESVKAYLVSQGANASRVEATGYGESQPIASNGTESGRQKNRRVEFTLF</sequence>
<dbReference type="Gene3D" id="2.40.160.20">
    <property type="match status" value="1"/>
</dbReference>
<evidence type="ECO:0000256" key="6">
    <source>
        <dbReference type="ARBA" id="ARBA00023065"/>
    </source>
</evidence>
<evidence type="ECO:0000259" key="13">
    <source>
        <dbReference type="PROSITE" id="PS51123"/>
    </source>
</evidence>
<keyword evidence="6" id="KW-0406">Ion transport</keyword>
<keyword evidence="2" id="KW-0813">Transport</keyword>
<dbReference type="SUPFAM" id="SSF103647">
    <property type="entry name" value="TSP type-3 repeat"/>
    <property type="match status" value="1"/>
</dbReference>
<dbReference type="Pfam" id="PF00691">
    <property type="entry name" value="OmpA"/>
    <property type="match status" value="1"/>
</dbReference>
<dbReference type="RefSeq" id="WP_107214459.1">
    <property type="nucleotide sequence ID" value="NZ_KZ686268.1"/>
</dbReference>
<dbReference type="InterPro" id="IPR050330">
    <property type="entry name" value="Bact_OuterMem_StrucFunc"/>
</dbReference>
<dbReference type="GO" id="GO:0005509">
    <property type="term" value="F:calcium ion binding"/>
    <property type="evidence" value="ECO:0007669"/>
    <property type="project" value="InterPro"/>
</dbReference>
<evidence type="ECO:0000256" key="2">
    <source>
        <dbReference type="ARBA" id="ARBA00022448"/>
    </source>
</evidence>
<keyword evidence="5 12" id="KW-0732">Signal</keyword>
<keyword evidence="11" id="KW-0175">Coiled coil</keyword>
<dbReference type="PANTHER" id="PTHR30329">
    <property type="entry name" value="STATOR ELEMENT OF FLAGELLAR MOTOR COMPLEX"/>
    <property type="match status" value="1"/>
</dbReference>
<dbReference type="PRINTS" id="PR01023">
    <property type="entry name" value="NAFLGMOTY"/>
</dbReference>
<comment type="caution">
    <text evidence="14">The sequence shown here is derived from an EMBL/GenBank/DDBJ whole genome shotgun (WGS) entry which is preliminary data.</text>
</comment>
<dbReference type="InterPro" id="IPR027385">
    <property type="entry name" value="Beta-barrel_OMP"/>
</dbReference>
<dbReference type="SUPFAM" id="SSF103088">
    <property type="entry name" value="OmpA-like"/>
    <property type="match status" value="1"/>
</dbReference>